<feature type="region of interest" description="Disordered" evidence="1">
    <location>
        <begin position="793"/>
        <end position="835"/>
    </location>
</feature>
<feature type="region of interest" description="Disordered" evidence="1">
    <location>
        <begin position="151"/>
        <end position="244"/>
    </location>
</feature>
<accession>A0A5M8Q4Y9</accession>
<sequence length="939" mass="103371">MPTASMGPESPRDVIRHWLAHMNGRDGTFVAGKRQERDVDEDRRGRYPADHHFGNRHAPRQETEFGLGQRRREAIRVMPVDAEYRGRAKPVDKPGQSLASRLGLQAPFRLLGDENHTQDLQRHERPRMKKRRISVSSGTTYLQPATAAFNVASESDNRKRSRQRRSRLGLYKADSDDSTSPNISSSSSSVTECSPKMPAKPYERRLRHKTRDDRYEKKQDKKLAKTRAKKTMRKDGKRKRKAISGAAVAHAFKAKNVTQDRLTLNPVRKVGLFKKGRTSSPVRRKGLPDLTFSEMTFLSTRRDRNRENEEVANGNKRRRKDKVADAEEEISRFFTSTRFPTAESDAEICRTRLHGHGAVTDSRRRRTENKRCASSANSSALPESIAADLPGRPFLGFGNRGARPMAPASVQENTSATSATNSPMRELSISTDLARSHFTWSRSGAASQGSGTDGPIGCKESGPLGKGNGSTSGGPVLSAGQLEPSDPPICHCHCQADGGSTKKFPDENRLRTDAAMPNAQSGESPKAAEQDQSHQEDIKEAKPEGQKHERQPVANASCEQQATRLGTADVRDCECTALEASLLPVEENIAQEEGLEAFDSDIDRLLHDWKTNAAELARGQDQHIQTASPEEQDVLSPLQVSQQNSDPARQDALQEPIQTCVRYLQLNNCNNDACHDQAIGVGPIPDCTIDSGPGPDTFRTECDGVYGRNISTSATEGRFTVSQGIQNAGGNAWQGARRFYSSQTSDRGRPATECSDTLIRDSSVGIVCGSWPLACNYNLAGPSTERMSYPNLYATQDSGRDHDPHPFHHGRAESRPVDNPPDKREDDVEGWGTRSDGATMVQDLKAWGECRFSDGYEHIDAADDLPITSSSVSASKVEQVESRGYARHRLIGLGSSAGLSLSPFPRLGDAGTLFSKDTGDQRYTNSPSMAGFWQPHKLY</sequence>
<feature type="compositionally biased region" description="Basic and acidic residues" evidence="1">
    <location>
        <begin position="798"/>
        <end position="826"/>
    </location>
</feature>
<feature type="region of interest" description="Disordered" evidence="1">
    <location>
        <begin position="113"/>
        <end position="139"/>
    </location>
</feature>
<feature type="compositionally biased region" description="Basic and acidic residues" evidence="1">
    <location>
        <begin position="33"/>
        <end position="63"/>
    </location>
</feature>
<evidence type="ECO:0000313" key="3">
    <source>
        <dbReference type="Proteomes" id="UP000324767"/>
    </source>
</evidence>
<evidence type="ECO:0000256" key="1">
    <source>
        <dbReference type="SAM" id="MobiDB-lite"/>
    </source>
</evidence>
<feature type="compositionally biased region" description="Basic and acidic residues" evidence="1">
    <location>
        <begin position="526"/>
        <end position="551"/>
    </location>
</feature>
<feature type="region of interest" description="Disordered" evidence="1">
    <location>
        <begin position="301"/>
        <end position="326"/>
    </location>
</feature>
<feature type="region of interest" description="Disordered" evidence="1">
    <location>
        <begin position="359"/>
        <end position="425"/>
    </location>
</feature>
<dbReference type="Proteomes" id="UP000324767">
    <property type="component" value="Unassembled WGS sequence"/>
</dbReference>
<organism evidence="2 3">
    <name type="scientific">Lasallia pustulata</name>
    <dbReference type="NCBI Taxonomy" id="136370"/>
    <lineage>
        <taxon>Eukaryota</taxon>
        <taxon>Fungi</taxon>
        <taxon>Dikarya</taxon>
        <taxon>Ascomycota</taxon>
        <taxon>Pezizomycotina</taxon>
        <taxon>Lecanoromycetes</taxon>
        <taxon>OSLEUM clade</taxon>
        <taxon>Umbilicariomycetidae</taxon>
        <taxon>Umbilicariales</taxon>
        <taxon>Umbilicariaceae</taxon>
        <taxon>Lasallia</taxon>
    </lineage>
</organism>
<protein>
    <submittedName>
        <fullName evidence="2">Uncharacterized protein</fullName>
    </submittedName>
</protein>
<feature type="compositionally biased region" description="Polar residues" evidence="1">
    <location>
        <begin position="440"/>
        <end position="450"/>
    </location>
</feature>
<proteinExistence type="predicted"/>
<feature type="region of interest" description="Disordered" evidence="1">
    <location>
        <begin position="516"/>
        <end position="558"/>
    </location>
</feature>
<feature type="compositionally biased region" description="Polar residues" evidence="1">
    <location>
        <begin position="410"/>
        <end position="425"/>
    </location>
</feature>
<feature type="compositionally biased region" description="Basic and acidic residues" evidence="1">
    <location>
        <begin position="113"/>
        <end position="123"/>
    </location>
</feature>
<feature type="compositionally biased region" description="Low complexity" evidence="1">
    <location>
        <begin position="178"/>
        <end position="189"/>
    </location>
</feature>
<feature type="compositionally biased region" description="Basic and acidic residues" evidence="1">
    <location>
        <begin position="210"/>
        <end position="223"/>
    </location>
</feature>
<feature type="compositionally biased region" description="Basic residues" evidence="1">
    <location>
        <begin position="224"/>
        <end position="242"/>
    </location>
</feature>
<evidence type="ECO:0000313" key="2">
    <source>
        <dbReference type="EMBL" id="KAA6416243.1"/>
    </source>
</evidence>
<comment type="caution">
    <text evidence="2">The sequence shown here is derived from an EMBL/GenBank/DDBJ whole genome shotgun (WGS) entry which is preliminary data.</text>
</comment>
<dbReference type="AlphaFoldDB" id="A0A5M8Q4Y9"/>
<name>A0A5M8Q4Y9_9LECA</name>
<reference evidence="2 3" key="1">
    <citation type="submission" date="2019-09" db="EMBL/GenBank/DDBJ databases">
        <title>The hologenome of the rock-dwelling lichen Lasallia pustulata.</title>
        <authorList>
            <person name="Greshake Tzovaras B."/>
            <person name="Segers F."/>
            <person name="Bicker A."/>
            <person name="Dal Grande F."/>
            <person name="Otte J."/>
            <person name="Hankeln T."/>
            <person name="Schmitt I."/>
            <person name="Ebersberger I."/>
        </authorList>
    </citation>
    <scope>NUCLEOTIDE SEQUENCE [LARGE SCALE GENOMIC DNA]</scope>
    <source>
        <strain evidence="2">A1-1</strain>
    </source>
</reference>
<feature type="region of interest" description="Disordered" evidence="1">
    <location>
        <begin position="440"/>
        <end position="482"/>
    </location>
</feature>
<feature type="region of interest" description="Disordered" evidence="1">
    <location>
        <begin position="31"/>
        <end position="65"/>
    </location>
</feature>
<gene>
    <name evidence="2" type="ORF">FRX48_00963</name>
</gene>
<dbReference type="EMBL" id="VXIT01000001">
    <property type="protein sequence ID" value="KAA6416243.1"/>
    <property type="molecule type" value="Genomic_DNA"/>
</dbReference>
<dbReference type="OrthoDB" id="2537141at2759"/>
<feature type="compositionally biased region" description="Polar residues" evidence="1">
    <location>
        <begin position="372"/>
        <end position="381"/>
    </location>
</feature>
<feature type="compositionally biased region" description="Basic residues" evidence="1">
    <location>
        <begin position="124"/>
        <end position="133"/>
    </location>
</feature>